<organism evidence="1 2">
    <name type="scientific">Salvia divinorum</name>
    <name type="common">Maria pastora</name>
    <name type="synonym">Diviner's sage</name>
    <dbReference type="NCBI Taxonomy" id="28513"/>
    <lineage>
        <taxon>Eukaryota</taxon>
        <taxon>Viridiplantae</taxon>
        <taxon>Streptophyta</taxon>
        <taxon>Embryophyta</taxon>
        <taxon>Tracheophyta</taxon>
        <taxon>Spermatophyta</taxon>
        <taxon>Magnoliopsida</taxon>
        <taxon>eudicotyledons</taxon>
        <taxon>Gunneridae</taxon>
        <taxon>Pentapetalae</taxon>
        <taxon>asterids</taxon>
        <taxon>lamiids</taxon>
        <taxon>Lamiales</taxon>
        <taxon>Lamiaceae</taxon>
        <taxon>Nepetoideae</taxon>
        <taxon>Mentheae</taxon>
        <taxon>Salviinae</taxon>
        <taxon>Salvia</taxon>
        <taxon>Salvia subgen. Calosphace</taxon>
    </lineage>
</organism>
<comment type="caution">
    <text evidence="1">The sequence shown here is derived from an EMBL/GenBank/DDBJ whole genome shotgun (WGS) entry which is preliminary data.</text>
</comment>
<dbReference type="InterPro" id="IPR006873">
    <property type="entry name" value="DUF620"/>
</dbReference>
<dbReference type="PANTHER" id="PTHR31300:SF30">
    <property type="entry name" value="EMB|CAB81597.1"/>
    <property type="match status" value="1"/>
</dbReference>
<proteinExistence type="predicted"/>
<evidence type="ECO:0000313" key="1">
    <source>
        <dbReference type="EMBL" id="KAL1544730.1"/>
    </source>
</evidence>
<dbReference type="PANTHER" id="PTHR31300">
    <property type="entry name" value="LIPASE"/>
    <property type="match status" value="1"/>
</dbReference>
<accession>A0ABD1GM06</accession>
<keyword evidence="2" id="KW-1185">Reference proteome</keyword>
<evidence type="ECO:0000313" key="2">
    <source>
        <dbReference type="Proteomes" id="UP001567538"/>
    </source>
</evidence>
<gene>
    <name evidence="1" type="ORF">AAHA92_21542</name>
</gene>
<dbReference type="Proteomes" id="UP001567538">
    <property type="component" value="Unassembled WGS sequence"/>
</dbReference>
<protein>
    <submittedName>
        <fullName evidence="1">Uncharacterized protein</fullName>
    </submittedName>
</protein>
<reference evidence="1 2" key="1">
    <citation type="submission" date="2024-06" db="EMBL/GenBank/DDBJ databases">
        <title>A chromosome level genome sequence of Diviner's sage (Salvia divinorum).</title>
        <authorList>
            <person name="Ford S.A."/>
            <person name="Ro D.-K."/>
            <person name="Ness R.W."/>
            <person name="Phillips M.A."/>
        </authorList>
    </citation>
    <scope>NUCLEOTIDE SEQUENCE [LARGE SCALE GENOMIC DNA]</scope>
    <source>
        <strain evidence="1">SAF-2024a</strain>
        <tissue evidence="1">Leaf</tissue>
    </source>
</reference>
<dbReference type="EMBL" id="JBEAFC010000008">
    <property type="protein sequence ID" value="KAL1544730.1"/>
    <property type="molecule type" value="Genomic_DNA"/>
</dbReference>
<name>A0ABD1GM06_SALDI</name>
<sequence length="419" mass="46774">MRTLWPNLDGDDGLETVLEVPVPDEMFIAASNSSKSWRAVKSWLMSGRAPRPAPDYEALAVEIQSLLGVVGAPLLPLPISSDHDVKSHPFVSFDHSYRLKSSMATYIVQQYVAACGGEHALNSIENMCAVGKVKMAADVRKMKSMNKGAGEFGGFVLWHKSPALWSLELMLSAFKLSAGCDGKVAWRQTPWRASRAPPRPLRRSLQGLDPKGAADLFSNSVFIGEKKVNGDDCFVLKLETEASTLKARSSNNAEIIKHTMWGYFSQKSGLLIQLEDSHSLRIKSAGKEIHRETKTDSLIQDYRAINGVNIAHSGRTTVELSRFHDDAESHSRSRMEEIWSIEEIDFNVKGLSTDCFLPPAELRIEDLEWGDCDSGDEDRLRYKVLDKYSRNCASRSGRKKKVVAIDEHYDLDDDHSCVR</sequence>
<dbReference type="Pfam" id="PF04788">
    <property type="entry name" value="DUF620"/>
    <property type="match status" value="1"/>
</dbReference>
<dbReference type="AlphaFoldDB" id="A0ABD1GM06"/>